<organism evidence="1 2">
    <name type="scientific">Macleaya cordata</name>
    <name type="common">Five-seeded plume-poppy</name>
    <name type="synonym">Bocconia cordata</name>
    <dbReference type="NCBI Taxonomy" id="56857"/>
    <lineage>
        <taxon>Eukaryota</taxon>
        <taxon>Viridiplantae</taxon>
        <taxon>Streptophyta</taxon>
        <taxon>Embryophyta</taxon>
        <taxon>Tracheophyta</taxon>
        <taxon>Spermatophyta</taxon>
        <taxon>Magnoliopsida</taxon>
        <taxon>Ranunculales</taxon>
        <taxon>Papaveraceae</taxon>
        <taxon>Papaveroideae</taxon>
        <taxon>Macleaya</taxon>
    </lineage>
</organism>
<sequence length="102" mass="12178">MEVNVQWNNPFSCTDVIDSWEVKSNLSKKGKILFKLFPTAIFWNVWTERNERIFEEKACSWIQVMEKIKLMAATWVEGKEEFRGISVEQIVVNWKEMFFDPP</sequence>
<evidence type="ECO:0000313" key="1">
    <source>
        <dbReference type="EMBL" id="OVA01501.1"/>
    </source>
</evidence>
<dbReference type="OrthoDB" id="682412at2759"/>
<evidence type="ECO:0000313" key="2">
    <source>
        <dbReference type="Proteomes" id="UP000195402"/>
    </source>
</evidence>
<dbReference type="InParanoid" id="A0A200PTF6"/>
<comment type="caution">
    <text evidence="1">The sequence shown here is derived from an EMBL/GenBank/DDBJ whole genome shotgun (WGS) entry which is preliminary data.</text>
</comment>
<proteinExistence type="predicted"/>
<dbReference type="AlphaFoldDB" id="A0A200PTF6"/>
<dbReference type="EMBL" id="MVGT01004069">
    <property type="protein sequence ID" value="OVA01501.1"/>
    <property type="molecule type" value="Genomic_DNA"/>
</dbReference>
<keyword evidence="2" id="KW-1185">Reference proteome</keyword>
<name>A0A200PTF6_MACCD</name>
<reference evidence="1 2" key="1">
    <citation type="journal article" date="2017" name="Mol. Plant">
        <title>The Genome of Medicinal Plant Macleaya cordata Provides New Insights into Benzylisoquinoline Alkaloids Metabolism.</title>
        <authorList>
            <person name="Liu X."/>
            <person name="Liu Y."/>
            <person name="Huang P."/>
            <person name="Ma Y."/>
            <person name="Qing Z."/>
            <person name="Tang Q."/>
            <person name="Cao H."/>
            <person name="Cheng P."/>
            <person name="Zheng Y."/>
            <person name="Yuan Z."/>
            <person name="Zhou Y."/>
            <person name="Liu J."/>
            <person name="Tang Z."/>
            <person name="Zhuo Y."/>
            <person name="Zhang Y."/>
            <person name="Yu L."/>
            <person name="Huang J."/>
            <person name="Yang P."/>
            <person name="Peng Q."/>
            <person name="Zhang J."/>
            <person name="Jiang W."/>
            <person name="Zhang Z."/>
            <person name="Lin K."/>
            <person name="Ro D.K."/>
            <person name="Chen X."/>
            <person name="Xiong X."/>
            <person name="Shang Y."/>
            <person name="Huang S."/>
            <person name="Zeng J."/>
        </authorList>
    </citation>
    <scope>NUCLEOTIDE SEQUENCE [LARGE SCALE GENOMIC DNA]</scope>
    <source>
        <strain evidence="2">cv. BLH2017</strain>
        <tissue evidence="1">Root</tissue>
    </source>
</reference>
<protein>
    <submittedName>
        <fullName evidence="1">Uncharacterized protein</fullName>
    </submittedName>
</protein>
<accession>A0A200PTF6</accession>
<gene>
    <name evidence="1" type="ORF">BVC80_1513g8</name>
</gene>
<dbReference type="Proteomes" id="UP000195402">
    <property type="component" value="Unassembled WGS sequence"/>
</dbReference>